<dbReference type="GO" id="GO:0015074">
    <property type="term" value="P:DNA integration"/>
    <property type="evidence" value="ECO:0007669"/>
    <property type="project" value="InterPro"/>
</dbReference>
<keyword evidence="1" id="KW-0645">Protease</keyword>
<sequence length="603" mass="69346">MAILCSQQGYGPSEKNLRLLELLHHFSDIFQEPRTLPPERIIEHHIELIHDSIPRKQHPYRYAYGQKTKIERIVREMLESGIIRTSQSSFASPMLLVKKKDGGWRLCVDYRYLNKLTVKHNFPIPVIDELLDELHGAKYFSKIDLRLGYFQIRMKKDDVSKTSFITHSGHYEFLVMPFGLCNAPSTFQALMNQVFEPYLQKFVLVFFDDILIYNYLGHVISEGGVATDSEKIKCMKNWPVPTSVKALRGFLGLTRYYRKFIKGYGTISKPLTSLLNWNLEAEKTFNHFKEVMTRALVLALPNFSKPFIVETDACGKLQYKKGSENRATDALSRVEHNRGESQTNAITTQIPLWLQDVQDSYEGNTLFQTVVQAKTLYNMAFPDYSYEAGILRRKGRMCVGSHGGIREKIIKSMHDSTLGGHSGINGTYKLVKPLFYWPTLKGDVNTWVKECEVRQRSKHENIPYPGLLQPLTIPDQAWSCISMDFIEGLPPSEGKDSILVIVDKLTKYSHFLPLKHPYTASSIAKTFFDNIYKLHGLPVSIVTDRDRVFTSRFWKELFSMAGVSLDMSSAYHAQTDGQTKRLNQCLENYLRCICLQKPKMWAQ</sequence>
<keyword evidence="3" id="KW-0548">Nucleotidyltransferase</keyword>
<dbReference type="Gene3D" id="3.30.70.270">
    <property type="match status" value="2"/>
</dbReference>
<dbReference type="Gene3D" id="3.30.420.10">
    <property type="entry name" value="Ribonuclease H-like superfamily/Ribonuclease H"/>
    <property type="match status" value="1"/>
</dbReference>
<accession>A0AAW2NHX4</accession>
<dbReference type="Gene3D" id="1.10.340.70">
    <property type="match status" value="1"/>
</dbReference>
<dbReference type="SUPFAM" id="SSF56672">
    <property type="entry name" value="DNA/RNA polymerases"/>
    <property type="match status" value="1"/>
</dbReference>
<dbReference type="SUPFAM" id="SSF53098">
    <property type="entry name" value="Ribonuclease H-like"/>
    <property type="match status" value="1"/>
</dbReference>
<dbReference type="InterPro" id="IPR001584">
    <property type="entry name" value="Integrase_cat-core"/>
</dbReference>
<dbReference type="AlphaFoldDB" id="A0AAW2NHX4"/>
<protein>
    <submittedName>
        <fullName evidence="10">Transposon Ty3-G Gag-Pol polyprotein</fullName>
    </submittedName>
</protein>
<comment type="caution">
    <text evidence="10">The sequence shown here is derived from an EMBL/GenBank/DDBJ whole genome shotgun (WGS) entry which is preliminary data.</text>
</comment>
<dbReference type="InterPro" id="IPR000477">
    <property type="entry name" value="RT_dom"/>
</dbReference>
<dbReference type="PROSITE" id="PS50878">
    <property type="entry name" value="RT_POL"/>
    <property type="match status" value="1"/>
</dbReference>
<dbReference type="InterPro" id="IPR043502">
    <property type="entry name" value="DNA/RNA_pol_sf"/>
</dbReference>
<keyword evidence="6" id="KW-0378">Hydrolase</keyword>
<proteinExistence type="predicted"/>
<dbReference type="CDD" id="cd01647">
    <property type="entry name" value="RT_LTR"/>
    <property type="match status" value="1"/>
</dbReference>
<reference evidence="10" key="2">
    <citation type="journal article" date="2024" name="Plant">
        <title>Genomic evolution and insights into agronomic trait innovations of Sesamum species.</title>
        <authorList>
            <person name="Miao H."/>
            <person name="Wang L."/>
            <person name="Qu L."/>
            <person name="Liu H."/>
            <person name="Sun Y."/>
            <person name="Le M."/>
            <person name="Wang Q."/>
            <person name="Wei S."/>
            <person name="Zheng Y."/>
            <person name="Lin W."/>
            <person name="Duan Y."/>
            <person name="Cao H."/>
            <person name="Xiong S."/>
            <person name="Wang X."/>
            <person name="Wei L."/>
            <person name="Li C."/>
            <person name="Ma Q."/>
            <person name="Ju M."/>
            <person name="Zhao R."/>
            <person name="Li G."/>
            <person name="Mu C."/>
            <person name="Tian Q."/>
            <person name="Mei H."/>
            <person name="Zhang T."/>
            <person name="Gao T."/>
            <person name="Zhang H."/>
        </authorList>
    </citation>
    <scope>NUCLEOTIDE SEQUENCE</scope>
    <source>
        <strain evidence="10">G01</strain>
    </source>
</reference>
<dbReference type="Pfam" id="PF00078">
    <property type="entry name" value="RVT_1"/>
    <property type="match status" value="1"/>
</dbReference>
<dbReference type="Pfam" id="PF17921">
    <property type="entry name" value="Integrase_H2C2"/>
    <property type="match status" value="1"/>
</dbReference>
<dbReference type="GO" id="GO:0008233">
    <property type="term" value="F:peptidase activity"/>
    <property type="evidence" value="ECO:0007669"/>
    <property type="project" value="UniProtKB-KW"/>
</dbReference>
<evidence type="ECO:0000313" key="10">
    <source>
        <dbReference type="EMBL" id="KAL0343042.1"/>
    </source>
</evidence>
<evidence type="ECO:0000256" key="6">
    <source>
        <dbReference type="ARBA" id="ARBA00022801"/>
    </source>
</evidence>
<keyword evidence="5" id="KW-0255">Endonuclease</keyword>
<dbReference type="FunFam" id="3.10.10.10:FF:000007">
    <property type="entry name" value="Retrovirus-related Pol polyprotein from transposon 17.6-like Protein"/>
    <property type="match status" value="1"/>
</dbReference>
<evidence type="ECO:0000259" key="9">
    <source>
        <dbReference type="PROSITE" id="PS50994"/>
    </source>
</evidence>
<dbReference type="InterPro" id="IPR041588">
    <property type="entry name" value="Integrase_H2C2"/>
</dbReference>
<keyword evidence="4" id="KW-0540">Nuclease</keyword>
<dbReference type="Gene3D" id="3.10.10.10">
    <property type="entry name" value="HIV Type 1 Reverse Transcriptase, subunit A, domain 1"/>
    <property type="match status" value="1"/>
</dbReference>
<gene>
    <name evidence="10" type="ORF">Sangu_1191600</name>
</gene>
<keyword evidence="2" id="KW-0808">Transferase</keyword>
<dbReference type="EMBL" id="JACGWK010000007">
    <property type="protein sequence ID" value="KAL0343042.1"/>
    <property type="molecule type" value="Genomic_DNA"/>
</dbReference>
<dbReference type="InterPro" id="IPR012337">
    <property type="entry name" value="RNaseH-like_sf"/>
</dbReference>
<evidence type="ECO:0000256" key="5">
    <source>
        <dbReference type="ARBA" id="ARBA00022759"/>
    </source>
</evidence>
<evidence type="ECO:0000259" key="8">
    <source>
        <dbReference type="PROSITE" id="PS50878"/>
    </source>
</evidence>
<evidence type="ECO:0000256" key="7">
    <source>
        <dbReference type="ARBA" id="ARBA00022918"/>
    </source>
</evidence>
<dbReference type="PANTHER" id="PTHR37984">
    <property type="entry name" value="PROTEIN CBG26694"/>
    <property type="match status" value="1"/>
</dbReference>
<dbReference type="GO" id="GO:0004519">
    <property type="term" value="F:endonuclease activity"/>
    <property type="evidence" value="ECO:0007669"/>
    <property type="project" value="UniProtKB-KW"/>
</dbReference>
<organism evidence="10">
    <name type="scientific">Sesamum angustifolium</name>
    <dbReference type="NCBI Taxonomy" id="2727405"/>
    <lineage>
        <taxon>Eukaryota</taxon>
        <taxon>Viridiplantae</taxon>
        <taxon>Streptophyta</taxon>
        <taxon>Embryophyta</taxon>
        <taxon>Tracheophyta</taxon>
        <taxon>Spermatophyta</taxon>
        <taxon>Magnoliopsida</taxon>
        <taxon>eudicotyledons</taxon>
        <taxon>Gunneridae</taxon>
        <taxon>Pentapetalae</taxon>
        <taxon>asterids</taxon>
        <taxon>lamiids</taxon>
        <taxon>Lamiales</taxon>
        <taxon>Pedaliaceae</taxon>
        <taxon>Sesamum</taxon>
    </lineage>
</organism>
<evidence type="ECO:0000256" key="4">
    <source>
        <dbReference type="ARBA" id="ARBA00022722"/>
    </source>
</evidence>
<dbReference type="GO" id="GO:0006508">
    <property type="term" value="P:proteolysis"/>
    <property type="evidence" value="ECO:0007669"/>
    <property type="project" value="UniProtKB-KW"/>
</dbReference>
<reference evidence="10" key="1">
    <citation type="submission" date="2020-06" db="EMBL/GenBank/DDBJ databases">
        <authorList>
            <person name="Li T."/>
            <person name="Hu X."/>
            <person name="Zhang T."/>
            <person name="Song X."/>
            <person name="Zhang H."/>
            <person name="Dai N."/>
            <person name="Sheng W."/>
            <person name="Hou X."/>
            <person name="Wei L."/>
        </authorList>
    </citation>
    <scope>NUCLEOTIDE SEQUENCE</scope>
    <source>
        <strain evidence="10">G01</strain>
        <tissue evidence="10">Leaf</tissue>
    </source>
</reference>
<dbReference type="InterPro" id="IPR036397">
    <property type="entry name" value="RNaseH_sf"/>
</dbReference>
<evidence type="ECO:0000256" key="2">
    <source>
        <dbReference type="ARBA" id="ARBA00022679"/>
    </source>
</evidence>
<feature type="domain" description="Reverse transcriptase" evidence="8">
    <location>
        <begin position="78"/>
        <end position="279"/>
    </location>
</feature>
<dbReference type="PANTHER" id="PTHR37984:SF5">
    <property type="entry name" value="PROTEIN NYNRIN-LIKE"/>
    <property type="match status" value="1"/>
</dbReference>
<dbReference type="FunFam" id="3.30.70.270:FF:000020">
    <property type="entry name" value="Transposon Tf2-6 polyprotein-like Protein"/>
    <property type="match status" value="1"/>
</dbReference>
<dbReference type="PROSITE" id="PS50994">
    <property type="entry name" value="INTEGRASE"/>
    <property type="match status" value="1"/>
</dbReference>
<feature type="domain" description="Integrase catalytic" evidence="9">
    <location>
        <begin position="470"/>
        <end position="603"/>
    </location>
</feature>
<name>A0AAW2NHX4_9LAMI</name>
<evidence type="ECO:0000256" key="1">
    <source>
        <dbReference type="ARBA" id="ARBA00022670"/>
    </source>
</evidence>
<dbReference type="GO" id="GO:0003676">
    <property type="term" value="F:nucleic acid binding"/>
    <property type="evidence" value="ECO:0007669"/>
    <property type="project" value="InterPro"/>
</dbReference>
<dbReference type="GO" id="GO:0003964">
    <property type="term" value="F:RNA-directed DNA polymerase activity"/>
    <property type="evidence" value="ECO:0007669"/>
    <property type="project" value="UniProtKB-KW"/>
</dbReference>
<dbReference type="InterPro" id="IPR043128">
    <property type="entry name" value="Rev_trsase/Diguanyl_cyclase"/>
</dbReference>
<evidence type="ECO:0000256" key="3">
    <source>
        <dbReference type="ARBA" id="ARBA00022695"/>
    </source>
</evidence>
<dbReference type="InterPro" id="IPR050951">
    <property type="entry name" value="Retrovirus_Pol_polyprotein"/>
</dbReference>
<keyword evidence="7" id="KW-0695">RNA-directed DNA polymerase</keyword>